<accession>A0A368F3M5</accession>
<feature type="signal peptide" evidence="1">
    <location>
        <begin position="1"/>
        <end position="20"/>
    </location>
</feature>
<protein>
    <submittedName>
        <fullName evidence="2">Uncharacterized protein</fullName>
    </submittedName>
</protein>
<evidence type="ECO:0000313" key="3">
    <source>
        <dbReference type="Proteomes" id="UP000252519"/>
    </source>
</evidence>
<feature type="chain" id="PRO_5017042680" evidence="1">
    <location>
        <begin position="21"/>
        <end position="74"/>
    </location>
</feature>
<keyword evidence="1" id="KW-0732">Signal</keyword>
<name>A0A368F3M5_ANCCA</name>
<sequence length="74" mass="8486">MRALRALLALLLAILATTQAFMIDGDEYSGLVDYPLPKRSFQHIWRNIQMQMPGSQKRTESLSRARANAYYRLG</sequence>
<organism evidence="2 3">
    <name type="scientific">Ancylostoma caninum</name>
    <name type="common">Dog hookworm</name>
    <dbReference type="NCBI Taxonomy" id="29170"/>
    <lineage>
        <taxon>Eukaryota</taxon>
        <taxon>Metazoa</taxon>
        <taxon>Ecdysozoa</taxon>
        <taxon>Nematoda</taxon>
        <taxon>Chromadorea</taxon>
        <taxon>Rhabditida</taxon>
        <taxon>Rhabditina</taxon>
        <taxon>Rhabditomorpha</taxon>
        <taxon>Strongyloidea</taxon>
        <taxon>Ancylostomatidae</taxon>
        <taxon>Ancylostomatinae</taxon>
        <taxon>Ancylostoma</taxon>
    </lineage>
</organism>
<dbReference type="Proteomes" id="UP000252519">
    <property type="component" value="Unassembled WGS sequence"/>
</dbReference>
<evidence type="ECO:0000256" key="1">
    <source>
        <dbReference type="SAM" id="SignalP"/>
    </source>
</evidence>
<dbReference type="AlphaFoldDB" id="A0A368F3M5"/>
<evidence type="ECO:0000313" key="2">
    <source>
        <dbReference type="EMBL" id="RCN26704.1"/>
    </source>
</evidence>
<dbReference type="OrthoDB" id="5813197at2759"/>
<comment type="caution">
    <text evidence="2">The sequence shown here is derived from an EMBL/GenBank/DDBJ whole genome shotgun (WGS) entry which is preliminary data.</text>
</comment>
<dbReference type="EMBL" id="JOJR01006377">
    <property type="protein sequence ID" value="RCN26704.1"/>
    <property type="molecule type" value="Genomic_DNA"/>
</dbReference>
<keyword evidence="3" id="KW-1185">Reference proteome</keyword>
<reference evidence="2 3" key="1">
    <citation type="submission" date="2014-10" db="EMBL/GenBank/DDBJ databases">
        <title>Draft genome of the hookworm Ancylostoma caninum.</title>
        <authorList>
            <person name="Mitreva M."/>
        </authorList>
    </citation>
    <scope>NUCLEOTIDE SEQUENCE [LARGE SCALE GENOMIC DNA]</scope>
    <source>
        <strain evidence="2 3">Baltimore</strain>
    </source>
</reference>
<gene>
    <name evidence="2" type="ORF">ANCCAN_27569</name>
</gene>
<proteinExistence type="predicted"/>